<keyword evidence="3" id="KW-1185">Reference proteome</keyword>
<accession>A0A1W1ZY28</accession>
<evidence type="ECO:0000259" key="1">
    <source>
        <dbReference type="Pfam" id="PF22292"/>
    </source>
</evidence>
<dbReference type="OrthoDB" id="770452at2"/>
<name>A0A1W1ZY28_9SPHI</name>
<dbReference type="STRING" id="475255.SAMN04488101_101129"/>
<dbReference type="EMBL" id="FWYB01000001">
    <property type="protein sequence ID" value="SMC53112.1"/>
    <property type="molecule type" value="Genomic_DNA"/>
</dbReference>
<protein>
    <recommendedName>
        <fullName evidence="1">DUF6965 domain-containing protein</fullName>
    </recommendedName>
</protein>
<evidence type="ECO:0000313" key="2">
    <source>
        <dbReference type="EMBL" id="SMC53112.1"/>
    </source>
</evidence>
<dbReference type="Proteomes" id="UP000192678">
    <property type="component" value="Unassembled WGS sequence"/>
</dbReference>
<feature type="domain" description="DUF6965" evidence="1">
    <location>
        <begin position="6"/>
        <end position="68"/>
    </location>
</feature>
<sequence>MSNMTTAEEWEAAFHGIELPETAELATGVKINNVQGFLQKSFEILRNGTPRVCEPVRWRLQRLLDIVNEANGEKE</sequence>
<dbReference type="RefSeq" id="WP_144009340.1">
    <property type="nucleotide sequence ID" value="NZ_FWYB01000001.1"/>
</dbReference>
<dbReference type="AlphaFoldDB" id="A0A1W1ZY28"/>
<gene>
    <name evidence="2" type="ORF">SAMN04488101_101129</name>
</gene>
<dbReference type="Pfam" id="PF22292">
    <property type="entry name" value="DUF6965"/>
    <property type="match status" value="1"/>
</dbReference>
<evidence type="ECO:0000313" key="3">
    <source>
        <dbReference type="Proteomes" id="UP000192678"/>
    </source>
</evidence>
<proteinExistence type="predicted"/>
<reference evidence="2 3" key="1">
    <citation type="submission" date="2017-04" db="EMBL/GenBank/DDBJ databases">
        <authorList>
            <person name="Afonso C.L."/>
            <person name="Miller P.J."/>
            <person name="Scott M.A."/>
            <person name="Spackman E."/>
            <person name="Goraichik I."/>
            <person name="Dimitrov K.M."/>
            <person name="Suarez D.L."/>
            <person name="Swayne D.E."/>
        </authorList>
    </citation>
    <scope>NUCLEOTIDE SEQUENCE [LARGE SCALE GENOMIC DNA]</scope>
    <source>
        <strain evidence="2 3">DSM 19625</strain>
    </source>
</reference>
<dbReference type="InterPro" id="IPR054238">
    <property type="entry name" value="DUF6965"/>
</dbReference>
<organism evidence="2 3">
    <name type="scientific">Pedobacter nyackensis</name>
    <dbReference type="NCBI Taxonomy" id="475255"/>
    <lineage>
        <taxon>Bacteria</taxon>
        <taxon>Pseudomonadati</taxon>
        <taxon>Bacteroidota</taxon>
        <taxon>Sphingobacteriia</taxon>
        <taxon>Sphingobacteriales</taxon>
        <taxon>Sphingobacteriaceae</taxon>
        <taxon>Pedobacter</taxon>
    </lineage>
</organism>